<dbReference type="KEGG" id="vg:16511829"/>
<evidence type="ECO:0000313" key="3">
    <source>
        <dbReference type="Proteomes" id="UP000201566"/>
    </source>
</evidence>
<proteinExistence type="predicted"/>
<gene>
    <name evidence="2" type="ORF">pdul_cds_101</name>
</gene>
<keyword evidence="1" id="KW-1133">Transmembrane helix</keyword>
<dbReference type="Proteomes" id="UP000201566">
    <property type="component" value="Segment"/>
</dbReference>
<evidence type="ECO:0008006" key="4">
    <source>
        <dbReference type="Google" id="ProtNLM"/>
    </source>
</evidence>
<organism evidence="2 3">
    <name type="scientific">Pandoravirus dulcis</name>
    <dbReference type="NCBI Taxonomy" id="1349409"/>
    <lineage>
        <taxon>Viruses</taxon>
        <taxon>Pandoravirus</taxon>
    </lineage>
</organism>
<dbReference type="GeneID" id="16511829"/>
<protein>
    <recommendedName>
        <fullName evidence="4">Transmembrane protein</fullName>
    </recommendedName>
</protein>
<keyword evidence="1" id="KW-0812">Transmembrane</keyword>
<feature type="transmembrane region" description="Helical" evidence="1">
    <location>
        <begin position="43"/>
        <end position="63"/>
    </location>
</feature>
<evidence type="ECO:0000313" key="2">
    <source>
        <dbReference type="EMBL" id="AGO82006.1"/>
    </source>
</evidence>
<sequence>MTSDLIGHLFPDFLFLWRLRWPCHKDAIARSWTGRSFFVAPPFFPLFISVRLFVVGTLANGKFSFFFHFFCRPGCMARQFAMGGCLLFFLLFFLFGFVLFSLSFCMCLCVSLSLSVSLSLLTKNM</sequence>
<feature type="transmembrane region" description="Helical" evidence="1">
    <location>
        <begin position="75"/>
        <end position="95"/>
    </location>
</feature>
<reference evidence="2 3" key="1">
    <citation type="journal article" date="2013" name="Science">
        <title>Pandoraviruses: amoeba viruses with genomes up to 2.5 Mb reaching that of parasitic eukaryotes.</title>
        <authorList>
            <person name="Philippe N."/>
            <person name="Legendre M."/>
            <person name="Doutre G."/>
            <person name="Coute Y."/>
            <person name="Poirot O."/>
            <person name="Lescot M."/>
            <person name="Arslan D."/>
            <person name="Seltzer V."/>
            <person name="Bertaux L."/>
            <person name="Bruley C."/>
            <person name="Garin J."/>
            <person name="Claverie J.M."/>
            <person name="Abergel C."/>
        </authorList>
    </citation>
    <scope>NUCLEOTIDE SEQUENCE [LARGE SCALE GENOMIC DNA]</scope>
    <source>
        <strain evidence="2">Melbourne</strain>
    </source>
</reference>
<keyword evidence="1" id="KW-0472">Membrane</keyword>
<dbReference type="RefSeq" id="YP_008318675.1">
    <property type="nucleotide sequence ID" value="NC_021858.1"/>
</dbReference>
<dbReference type="EMBL" id="KC977570">
    <property type="protein sequence ID" value="AGO82006.1"/>
    <property type="molecule type" value="Genomic_DNA"/>
</dbReference>
<accession>S4VVA6</accession>
<name>S4VVA6_9VIRU</name>
<evidence type="ECO:0000256" key="1">
    <source>
        <dbReference type="SAM" id="Phobius"/>
    </source>
</evidence>